<sequence length="431" mass="47053">MAAQDHFSGVNMSNRVGLLNASINPAELSNLSSKYEVNLFSTSINVANDKIGFSDIVNGENIEDLLFKGNDPVNMRVDAEIYGPGFAMRLDKWAFGITTKATAKLNLIDIDPKLADAINSDNIVGSSTISNDYNQRLNGTSWGEVGFSLARNLFENETHKFNAGATLKLLFPGSYTNLGVDKFQGTINNIAAEAYLNNTQANINIAYSGNFKDGFTDFSNYSESVFGKINGVAADFGVNYLWKDKDSYKIKAGLAVRNIGGMTFEDEANSSTDYALNIQSTPANPNGLALSQFQDAKNLQEVETILQNDGYLTKTESSKSFKVNLPAVFSAYADIKVVPKFFVALYTQQKLGDDTKDNQITTQNVVSVTPRFSLKNFEVYSSWASNEISGTTGGLGFRVYGFYMGSSSVVTALTSDTKQADFYIGYRLGLK</sequence>
<organism evidence="1 2">
    <name type="scientific">Flavobacterium rhamnosiphilum</name>
    <dbReference type="NCBI Taxonomy" id="2541724"/>
    <lineage>
        <taxon>Bacteria</taxon>
        <taxon>Pseudomonadati</taxon>
        <taxon>Bacteroidota</taxon>
        <taxon>Flavobacteriia</taxon>
        <taxon>Flavobacteriales</taxon>
        <taxon>Flavobacteriaceae</taxon>
        <taxon>Flavobacterium</taxon>
    </lineage>
</organism>
<reference evidence="1 2" key="1">
    <citation type="submission" date="2019-03" db="EMBL/GenBank/DDBJ databases">
        <title>Novel species of Flavobacterium.</title>
        <authorList>
            <person name="Liu Q."/>
            <person name="Xin Y.-H."/>
        </authorList>
    </citation>
    <scope>NUCLEOTIDE SEQUENCE [LARGE SCALE GENOMIC DNA]</scope>
    <source>
        <strain evidence="1 2">LB3P52</strain>
    </source>
</reference>
<evidence type="ECO:0008006" key="3">
    <source>
        <dbReference type="Google" id="ProtNLM"/>
    </source>
</evidence>
<keyword evidence="2" id="KW-1185">Reference proteome</keyword>
<comment type="caution">
    <text evidence="1">The sequence shown here is derived from an EMBL/GenBank/DDBJ whole genome shotgun (WGS) entry which is preliminary data.</text>
</comment>
<accession>A0A4R5F759</accession>
<proteinExistence type="predicted"/>
<dbReference type="Proteomes" id="UP000294814">
    <property type="component" value="Unassembled WGS sequence"/>
</dbReference>
<gene>
    <name evidence="1" type="ORF">E0I26_10340</name>
</gene>
<name>A0A4R5F759_9FLAO</name>
<dbReference type="OrthoDB" id="9805336at2"/>
<evidence type="ECO:0000313" key="2">
    <source>
        <dbReference type="Proteomes" id="UP000294814"/>
    </source>
</evidence>
<evidence type="ECO:0000313" key="1">
    <source>
        <dbReference type="EMBL" id="TDE43582.1"/>
    </source>
</evidence>
<dbReference type="AlphaFoldDB" id="A0A4R5F759"/>
<protein>
    <recommendedName>
        <fullName evidence="3">DUF5723 domain-containing protein</fullName>
    </recommendedName>
</protein>
<dbReference type="EMBL" id="SMLG01000007">
    <property type="protein sequence ID" value="TDE43582.1"/>
    <property type="molecule type" value="Genomic_DNA"/>
</dbReference>